<dbReference type="Gene3D" id="1.10.260.40">
    <property type="entry name" value="lambda repressor-like DNA-binding domains"/>
    <property type="match status" value="1"/>
</dbReference>
<dbReference type="Proteomes" id="UP000611629">
    <property type="component" value="Unassembled WGS sequence"/>
</dbReference>
<keyword evidence="4" id="KW-1185">Reference proteome</keyword>
<sequence length="123" mass="13942">MTFGQKLKLARKNKNYTQKNLADAIGAKHNSVSDWENDKNRPDPDTIELICNVLDVSANYLLGTKDPKDFLSPEAINIAQAYDKADFNKQNIVRLTLGFNLKLIENVAENPTEYNESDRTIIK</sequence>
<feature type="domain" description="HTH cro/C1-type" evidence="2">
    <location>
        <begin position="7"/>
        <end position="61"/>
    </location>
</feature>
<dbReference type="SMART" id="SM00530">
    <property type="entry name" value="HTH_XRE"/>
    <property type="match status" value="1"/>
</dbReference>
<evidence type="ECO:0000313" key="3">
    <source>
        <dbReference type="EMBL" id="NYB72708.1"/>
    </source>
</evidence>
<dbReference type="PROSITE" id="PS50943">
    <property type="entry name" value="HTH_CROC1"/>
    <property type="match status" value="1"/>
</dbReference>
<dbReference type="InterPro" id="IPR001387">
    <property type="entry name" value="Cro/C1-type_HTH"/>
</dbReference>
<accession>A0A974BGJ5</accession>
<proteinExistence type="predicted"/>
<dbReference type="SUPFAM" id="SSF47413">
    <property type="entry name" value="lambda repressor-like DNA-binding domains"/>
    <property type="match status" value="1"/>
</dbReference>
<evidence type="ECO:0000313" key="4">
    <source>
        <dbReference type="Proteomes" id="UP000611629"/>
    </source>
</evidence>
<evidence type="ECO:0000259" key="2">
    <source>
        <dbReference type="PROSITE" id="PS50943"/>
    </source>
</evidence>
<name>A0A974BGJ5_SEDHY</name>
<dbReference type="InterPro" id="IPR010982">
    <property type="entry name" value="Lambda_DNA-bd_dom_sf"/>
</dbReference>
<evidence type="ECO:0000256" key="1">
    <source>
        <dbReference type="ARBA" id="ARBA00023125"/>
    </source>
</evidence>
<reference evidence="3" key="1">
    <citation type="submission" date="2020-07" db="EMBL/GenBank/DDBJ databases">
        <title>Genomic analysis of a strain of Sedimentibacter Hydroxybenzoicus DSM7310.</title>
        <authorList>
            <person name="Ma S."/>
        </authorList>
    </citation>
    <scope>NUCLEOTIDE SEQUENCE</scope>
    <source>
        <strain evidence="3">DSM 7310</strain>
    </source>
</reference>
<keyword evidence="1" id="KW-0238">DNA-binding</keyword>
<gene>
    <name evidence="3" type="ORF">HZF24_00985</name>
</gene>
<protein>
    <submittedName>
        <fullName evidence="3">Helix-turn-helix transcriptional regulator</fullName>
    </submittedName>
</protein>
<dbReference type="Pfam" id="PF01381">
    <property type="entry name" value="HTH_3"/>
    <property type="match status" value="1"/>
</dbReference>
<dbReference type="GO" id="GO:0003677">
    <property type="term" value="F:DNA binding"/>
    <property type="evidence" value="ECO:0007669"/>
    <property type="project" value="UniProtKB-KW"/>
</dbReference>
<dbReference type="AlphaFoldDB" id="A0A974BGJ5"/>
<organism evidence="3 4">
    <name type="scientific">Sedimentibacter hydroxybenzoicus DSM 7310</name>
    <dbReference type="NCBI Taxonomy" id="1123245"/>
    <lineage>
        <taxon>Bacteria</taxon>
        <taxon>Bacillati</taxon>
        <taxon>Bacillota</taxon>
        <taxon>Tissierellia</taxon>
        <taxon>Sedimentibacter</taxon>
    </lineage>
</organism>
<dbReference type="CDD" id="cd00093">
    <property type="entry name" value="HTH_XRE"/>
    <property type="match status" value="1"/>
</dbReference>
<dbReference type="RefSeq" id="WP_179236388.1">
    <property type="nucleotide sequence ID" value="NZ_JACBNQ010000001.1"/>
</dbReference>
<dbReference type="PANTHER" id="PTHR46558">
    <property type="entry name" value="TRACRIPTIONAL REGULATORY PROTEIN-RELATED-RELATED"/>
    <property type="match status" value="1"/>
</dbReference>
<dbReference type="PANTHER" id="PTHR46558:SF11">
    <property type="entry name" value="HTH-TYPE TRANSCRIPTIONAL REGULATOR XRE"/>
    <property type="match status" value="1"/>
</dbReference>
<dbReference type="EMBL" id="JACBNQ010000001">
    <property type="protein sequence ID" value="NYB72708.1"/>
    <property type="molecule type" value="Genomic_DNA"/>
</dbReference>
<comment type="caution">
    <text evidence="3">The sequence shown here is derived from an EMBL/GenBank/DDBJ whole genome shotgun (WGS) entry which is preliminary data.</text>
</comment>